<keyword evidence="3" id="KW-1185">Reference proteome</keyword>
<dbReference type="EMBL" id="JAUIRO010000006">
    <property type="protein sequence ID" value="KAK0708999.1"/>
    <property type="molecule type" value="Genomic_DNA"/>
</dbReference>
<dbReference type="RefSeq" id="XP_060292303.1">
    <property type="nucleotide sequence ID" value="XM_060442460.1"/>
</dbReference>
<name>A0AA40A4B7_9PEZI</name>
<evidence type="ECO:0000313" key="2">
    <source>
        <dbReference type="EMBL" id="KAK0708999.1"/>
    </source>
</evidence>
<reference evidence="2" key="1">
    <citation type="submission" date="2023-06" db="EMBL/GenBank/DDBJ databases">
        <title>Genome-scale phylogeny and comparative genomics of the fungal order Sordariales.</title>
        <authorList>
            <consortium name="Lawrence Berkeley National Laboratory"/>
            <person name="Hensen N."/>
            <person name="Bonometti L."/>
            <person name="Westerberg I."/>
            <person name="Brannstrom I.O."/>
            <person name="Guillou S."/>
            <person name="Cros-Aarteil S."/>
            <person name="Calhoun S."/>
            <person name="Haridas S."/>
            <person name="Kuo A."/>
            <person name="Mondo S."/>
            <person name="Pangilinan J."/>
            <person name="Riley R."/>
            <person name="LaButti K."/>
            <person name="Andreopoulos B."/>
            <person name="Lipzen A."/>
            <person name="Chen C."/>
            <person name="Yanf M."/>
            <person name="Daum C."/>
            <person name="Ng V."/>
            <person name="Clum A."/>
            <person name="Steindorff A."/>
            <person name="Ohm R."/>
            <person name="Martin F."/>
            <person name="Silar P."/>
            <person name="Natvig D."/>
            <person name="Lalanne C."/>
            <person name="Gautier V."/>
            <person name="Ament-velasquez S.L."/>
            <person name="Kruys A."/>
            <person name="Hutchinson M.I."/>
            <person name="Powell A.J."/>
            <person name="Barry K."/>
            <person name="Miller A.N."/>
            <person name="Grigoriev I.V."/>
            <person name="Debuchy R."/>
            <person name="Gladieux P."/>
            <person name="Thoren M.H."/>
            <person name="Johannesson H."/>
        </authorList>
    </citation>
    <scope>NUCLEOTIDE SEQUENCE</scope>
    <source>
        <strain evidence="2">SMH2392-1A</strain>
    </source>
</reference>
<gene>
    <name evidence="2" type="ORF">B0T26DRAFT_720101</name>
</gene>
<accession>A0AA40A4B7</accession>
<proteinExistence type="predicted"/>
<dbReference type="Proteomes" id="UP001172101">
    <property type="component" value="Unassembled WGS sequence"/>
</dbReference>
<dbReference type="GeneID" id="85325730"/>
<protein>
    <submittedName>
        <fullName evidence="2">Uncharacterized protein</fullName>
    </submittedName>
</protein>
<dbReference type="AlphaFoldDB" id="A0AA40A4B7"/>
<comment type="caution">
    <text evidence="2">The sequence shown here is derived from an EMBL/GenBank/DDBJ whole genome shotgun (WGS) entry which is preliminary data.</text>
</comment>
<sequence length="62" mass="6943">MDVPTASPSPRPDHNRSFQGVKMHRSRQPTSPALALRHPDHGGLWGPRPLEREWKLAPAEQG</sequence>
<evidence type="ECO:0000256" key="1">
    <source>
        <dbReference type="SAM" id="MobiDB-lite"/>
    </source>
</evidence>
<organism evidence="2 3">
    <name type="scientific">Lasiosphaeria miniovina</name>
    <dbReference type="NCBI Taxonomy" id="1954250"/>
    <lineage>
        <taxon>Eukaryota</taxon>
        <taxon>Fungi</taxon>
        <taxon>Dikarya</taxon>
        <taxon>Ascomycota</taxon>
        <taxon>Pezizomycotina</taxon>
        <taxon>Sordariomycetes</taxon>
        <taxon>Sordariomycetidae</taxon>
        <taxon>Sordariales</taxon>
        <taxon>Lasiosphaeriaceae</taxon>
        <taxon>Lasiosphaeria</taxon>
    </lineage>
</organism>
<evidence type="ECO:0000313" key="3">
    <source>
        <dbReference type="Proteomes" id="UP001172101"/>
    </source>
</evidence>
<feature type="region of interest" description="Disordered" evidence="1">
    <location>
        <begin position="1"/>
        <end position="62"/>
    </location>
</feature>